<evidence type="ECO:0000313" key="2">
    <source>
        <dbReference type="EMBL" id="WHQ68777.1"/>
    </source>
</evidence>
<protein>
    <submittedName>
        <fullName evidence="2">Transposase</fullName>
    </submittedName>
</protein>
<sequence>MLDNLPAHKVSGVREHIEPVGARLLYLPPNSPNLNLIDLAFVKLEALLRSAAARTISDLWDTIQRSLTRFAPEEGLADRTAADYDATGSNAALSGCRSELEYSHGKHSRVLTSTILHIVTLS</sequence>
<proteinExistence type="predicted"/>
<name>A0AAX3WBQ3_METEX</name>
<dbReference type="EMBL" id="CP073633">
    <property type="protein sequence ID" value="WHQ68777.1"/>
    <property type="molecule type" value="Genomic_DNA"/>
</dbReference>
<feature type="domain" description="Tc1-like transposase DDE" evidence="1">
    <location>
        <begin position="2"/>
        <end position="59"/>
    </location>
</feature>
<reference evidence="2" key="1">
    <citation type="journal article" date="2022" name="Biotechnol. Bioprocess Eng.">
        <title>Pan-genome Analysis Reveals Comparative Genomic Features of Central Metabolic Pathways in Methylorubrum extorquens.</title>
        <authorList>
            <person name="Lee G.M."/>
            <person name="Scott-Nevros Z.K."/>
            <person name="Lee S.-M."/>
            <person name="Kim D."/>
        </authorList>
    </citation>
    <scope>NUCLEOTIDE SEQUENCE</scope>
    <source>
        <strain evidence="2">ATCC 55366</strain>
    </source>
</reference>
<dbReference type="Gene3D" id="3.30.420.10">
    <property type="entry name" value="Ribonuclease H-like superfamily/Ribonuclease H"/>
    <property type="match status" value="1"/>
</dbReference>
<gene>
    <name evidence="2" type="ORF">KEC54_20810</name>
</gene>
<evidence type="ECO:0000313" key="3">
    <source>
        <dbReference type="Proteomes" id="UP001223720"/>
    </source>
</evidence>
<dbReference type="AlphaFoldDB" id="A0AAX3WBQ3"/>
<organism evidence="2 3">
    <name type="scientific">Methylorubrum extorquens</name>
    <name type="common">Methylobacterium dichloromethanicum</name>
    <name type="synonym">Methylobacterium extorquens</name>
    <dbReference type="NCBI Taxonomy" id="408"/>
    <lineage>
        <taxon>Bacteria</taxon>
        <taxon>Pseudomonadati</taxon>
        <taxon>Pseudomonadota</taxon>
        <taxon>Alphaproteobacteria</taxon>
        <taxon>Hyphomicrobiales</taxon>
        <taxon>Methylobacteriaceae</taxon>
        <taxon>Methylorubrum</taxon>
    </lineage>
</organism>
<dbReference type="Pfam" id="PF13358">
    <property type="entry name" value="DDE_3"/>
    <property type="match status" value="1"/>
</dbReference>
<dbReference type="GO" id="GO:0003676">
    <property type="term" value="F:nucleic acid binding"/>
    <property type="evidence" value="ECO:0007669"/>
    <property type="project" value="InterPro"/>
</dbReference>
<dbReference type="Proteomes" id="UP001223720">
    <property type="component" value="Chromosome"/>
</dbReference>
<evidence type="ECO:0000259" key="1">
    <source>
        <dbReference type="Pfam" id="PF13358"/>
    </source>
</evidence>
<dbReference type="InterPro" id="IPR038717">
    <property type="entry name" value="Tc1-like_DDE_dom"/>
</dbReference>
<accession>A0AAX3WBQ3</accession>
<dbReference type="InterPro" id="IPR036397">
    <property type="entry name" value="RNaseH_sf"/>
</dbReference>